<sequence length="505" mass="57773">MNSNKDLNFESSNRKCNDFSDSSEDEQDDDIEDCYEDNSLQSLCLFCELCCDSPKSVFEHIEAVHGIDLVKLCVENNFDAFCYIKFINFVRENKSSVNDIENIFTNNLWRDEKYMKPVLEDDALLTFDIEEFTTDITANNCGQTEQGGITESAKVLKTQLDEMKSMIHLLLNDTSDTNNKVSSKGSDRDEYFSSYSHYSIHHEMLSDKIRTESYRDSILNNKELFRNADVLDIGCGSGILSLFAASTEAKSVVAVDNSEVIYKAMEIAHENGFSNKIEFFRTKVEEKNWGERKFDIIVSEWMGYFLVFEGMLDTVLSARDNLLRPGGVLLPNRSCLYMAGFSNMDAYAKCVTFWDNVYGFKMSTMKKDYFSEVSVEIVSPDDLCTETAIIKDLDLMKCSLQDIQCIETNFALKCTKETKVTAITVWFDCFFDSDKLKNHVILSTSPCSPVTHWKQSVLPLREPITVTDKSVIEGTISIRRLKNDVRSLSITVDIKDFHIHRYTMQ</sequence>
<evidence type="ECO:0000259" key="15">
    <source>
        <dbReference type="Pfam" id="PF22528"/>
    </source>
</evidence>
<keyword evidence="9" id="KW-0862">Zinc</keyword>
<dbReference type="Pfam" id="PF06325">
    <property type="entry name" value="PrmA"/>
    <property type="match status" value="1"/>
</dbReference>
<keyword evidence="17" id="KW-1185">Reference proteome</keyword>
<reference evidence="16 17" key="1">
    <citation type="journal article" date="2018" name="Gigascience">
        <title>Genomes of trombidid mites reveal novel predicted allergens and laterally-transferred genes associated with secondary metabolism.</title>
        <authorList>
            <person name="Dong X."/>
            <person name="Chaisiri K."/>
            <person name="Xia D."/>
            <person name="Armstrong S.D."/>
            <person name="Fang Y."/>
            <person name="Donnelly M.J."/>
            <person name="Kadowaki T."/>
            <person name="McGarry J.W."/>
            <person name="Darby A.C."/>
            <person name="Makepeace B.L."/>
        </authorList>
    </citation>
    <scope>NUCLEOTIDE SEQUENCE [LARGE SCALE GENOMIC DNA]</scope>
    <source>
        <strain evidence="16">UoL-UT</strain>
    </source>
</reference>
<dbReference type="EMBL" id="NCKV01004723">
    <property type="protein sequence ID" value="RWS24559.1"/>
    <property type="molecule type" value="Genomic_DNA"/>
</dbReference>
<evidence type="ECO:0000313" key="16">
    <source>
        <dbReference type="EMBL" id="RWS24559.1"/>
    </source>
</evidence>
<feature type="compositionally biased region" description="Acidic residues" evidence="13">
    <location>
        <begin position="21"/>
        <end position="30"/>
    </location>
</feature>
<comment type="catalytic activity">
    <reaction evidence="11">
        <text>L-arginyl-[protein] + S-adenosyl-L-methionine = N(omega)-methyl-L-arginyl-[protein] + S-adenosyl-L-homocysteine + H(+)</text>
        <dbReference type="Rhea" id="RHEA:48100"/>
        <dbReference type="Rhea" id="RHEA-COMP:10532"/>
        <dbReference type="Rhea" id="RHEA-COMP:11990"/>
        <dbReference type="ChEBI" id="CHEBI:15378"/>
        <dbReference type="ChEBI" id="CHEBI:29965"/>
        <dbReference type="ChEBI" id="CHEBI:57856"/>
        <dbReference type="ChEBI" id="CHEBI:59789"/>
        <dbReference type="ChEBI" id="CHEBI:65280"/>
    </reaction>
    <physiologicalReaction direction="left-to-right" evidence="11">
        <dbReference type="Rhea" id="RHEA:48101"/>
    </physiologicalReaction>
</comment>
<keyword evidence="6 12" id="KW-0949">S-adenosyl-L-methionine</keyword>
<evidence type="ECO:0000313" key="17">
    <source>
        <dbReference type="Proteomes" id="UP000288716"/>
    </source>
</evidence>
<dbReference type="Gene3D" id="2.70.160.11">
    <property type="entry name" value="Hnrnp arginine n-methyltransferase1"/>
    <property type="match status" value="1"/>
</dbReference>
<dbReference type="PANTHER" id="PTHR11006">
    <property type="entry name" value="PROTEIN ARGININE N-METHYLTRANSFERASE"/>
    <property type="match status" value="1"/>
</dbReference>
<keyword evidence="8" id="KW-0863">Zinc-finger</keyword>
<comment type="catalytic activity">
    <reaction evidence="10">
        <text>L-arginyl-[protein] + 2 S-adenosyl-L-methionine = N(omega),N(omega)-dimethyl-L-arginyl-[protein] + 2 S-adenosyl-L-homocysteine + 2 H(+)</text>
        <dbReference type="Rhea" id="RHEA:48096"/>
        <dbReference type="Rhea" id="RHEA-COMP:10532"/>
        <dbReference type="Rhea" id="RHEA-COMP:11991"/>
        <dbReference type="ChEBI" id="CHEBI:15378"/>
        <dbReference type="ChEBI" id="CHEBI:29965"/>
        <dbReference type="ChEBI" id="CHEBI:57856"/>
        <dbReference type="ChEBI" id="CHEBI:59789"/>
        <dbReference type="ChEBI" id="CHEBI:61897"/>
        <dbReference type="EC" id="2.1.1.319"/>
    </reaction>
    <physiologicalReaction direction="left-to-right" evidence="10">
        <dbReference type="Rhea" id="RHEA:48097"/>
    </physiologicalReaction>
</comment>
<dbReference type="InterPro" id="IPR029063">
    <property type="entry name" value="SAM-dependent_MTases_sf"/>
</dbReference>
<dbReference type="GO" id="GO:0042054">
    <property type="term" value="F:histone methyltransferase activity"/>
    <property type="evidence" value="ECO:0007669"/>
    <property type="project" value="TreeGrafter"/>
</dbReference>
<organism evidence="16 17">
    <name type="scientific">Leptotrombidium deliense</name>
    <dbReference type="NCBI Taxonomy" id="299467"/>
    <lineage>
        <taxon>Eukaryota</taxon>
        <taxon>Metazoa</taxon>
        <taxon>Ecdysozoa</taxon>
        <taxon>Arthropoda</taxon>
        <taxon>Chelicerata</taxon>
        <taxon>Arachnida</taxon>
        <taxon>Acari</taxon>
        <taxon>Acariformes</taxon>
        <taxon>Trombidiformes</taxon>
        <taxon>Prostigmata</taxon>
        <taxon>Anystina</taxon>
        <taxon>Parasitengona</taxon>
        <taxon>Trombiculoidea</taxon>
        <taxon>Trombiculidae</taxon>
        <taxon>Leptotrombidium</taxon>
    </lineage>
</organism>
<dbReference type="SUPFAM" id="SSF57667">
    <property type="entry name" value="beta-beta-alpha zinc fingers"/>
    <property type="match status" value="1"/>
</dbReference>
<comment type="subcellular location">
    <subcellularLocation>
        <location evidence="1">Cytoplasm</location>
        <location evidence="1">Cytosol</location>
    </subcellularLocation>
</comment>
<dbReference type="Proteomes" id="UP000288716">
    <property type="component" value="Unassembled WGS sequence"/>
</dbReference>
<evidence type="ECO:0000256" key="7">
    <source>
        <dbReference type="ARBA" id="ARBA00022723"/>
    </source>
</evidence>
<keyword evidence="5 12" id="KW-0808">Transferase</keyword>
<dbReference type="EC" id="2.1.1.319" evidence="2"/>
<dbReference type="InterPro" id="IPR049482">
    <property type="entry name" value="ANM3-like_C2H2_Zf"/>
</dbReference>
<dbReference type="STRING" id="299467.A0A443SAI1"/>
<dbReference type="PANTHER" id="PTHR11006:SF53">
    <property type="entry name" value="PROTEIN ARGININE N-METHYLTRANSFERASE 3"/>
    <property type="match status" value="1"/>
</dbReference>
<evidence type="ECO:0000256" key="13">
    <source>
        <dbReference type="SAM" id="MobiDB-lite"/>
    </source>
</evidence>
<evidence type="ECO:0000256" key="11">
    <source>
        <dbReference type="ARBA" id="ARBA00049303"/>
    </source>
</evidence>
<feature type="compositionally biased region" description="Polar residues" evidence="13">
    <location>
        <begin position="1"/>
        <end position="11"/>
    </location>
</feature>
<evidence type="ECO:0000256" key="4">
    <source>
        <dbReference type="ARBA" id="ARBA00022603"/>
    </source>
</evidence>
<dbReference type="InterPro" id="IPR055135">
    <property type="entry name" value="PRMT_dom"/>
</dbReference>
<dbReference type="InterPro" id="IPR025799">
    <property type="entry name" value="Arg_MeTrfase"/>
</dbReference>
<dbReference type="GO" id="GO:0032259">
    <property type="term" value="P:methylation"/>
    <property type="evidence" value="ECO:0007669"/>
    <property type="project" value="UniProtKB-KW"/>
</dbReference>
<accession>A0A443SAI1</accession>
<keyword evidence="3" id="KW-0963">Cytoplasm</keyword>
<dbReference type="VEuPathDB" id="VectorBase:LDEU007481"/>
<evidence type="ECO:0000256" key="5">
    <source>
        <dbReference type="ARBA" id="ARBA00022679"/>
    </source>
</evidence>
<evidence type="ECO:0000259" key="14">
    <source>
        <dbReference type="Pfam" id="PF21137"/>
    </source>
</evidence>
<dbReference type="OrthoDB" id="7848332at2759"/>
<evidence type="ECO:0000256" key="1">
    <source>
        <dbReference type="ARBA" id="ARBA00004514"/>
    </source>
</evidence>
<feature type="region of interest" description="Disordered" evidence="13">
    <location>
        <begin position="1"/>
        <end position="30"/>
    </location>
</feature>
<keyword evidence="7" id="KW-0479">Metal-binding</keyword>
<dbReference type="GO" id="GO:0005634">
    <property type="term" value="C:nucleus"/>
    <property type="evidence" value="ECO:0007669"/>
    <property type="project" value="TreeGrafter"/>
</dbReference>
<evidence type="ECO:0000256" key="8">
    <source>
        <dbReference type="ARBA" id="ARBA00022771"/>
    </source>
</evidence>
<feature type="domain" description="Protein arginine N-methyltransferase" evidence="15">
    <location>
        <begin position="333"/>
        <end position="493"/>
    </location>
</feature>
<dbReference type="Gene3D" id="3.40.50.150">
    <property type="entry name" value="Vaccinia Virus protein VP39"/>
    <property type="match status" value="1"/>
</dbReference>
<name>A0A443SAI1_9ACAR</name>
<dbReference type="GO" id="GO:0035242">
    <property type="term" value="F:protein-arginine omega-N asymmetric methyltransferase activity"/>
    <property type="evidence" value="ECO:0007669"/>
    <property type="project" value="UniProtKB-EC"/>
</dbReference>
<proteinExistence type="predicted"/>
<dbReference type="SUPFAM" id="SSF53335">
    <property type="entry name" value="S-adenosyl-L-methionine-dependent methyltransferases"/>
    <property type="match status" value="1"/>
</dbReference>
<evidence type="ECO:0000256" key="3">
    <source>
        <dbReference type="ARBA" id="ARBA00022490"/>
    </source>
</evidence>
<dbReference type="GO" id="GO:0005829">
    <property type="term" value="C:cytosol"/>
    <property type="evidence" value="ECO:0007669"/>
    <property type="project" value="UniProtKB-SubCell"/>
</dbReference>
<dbReference type="InterPro" id="IPR036236">
    <property type="entry name" value="Znf_C2H2_sf"/>
</dbReference>
<evidence type="ECO:0000256" key="10">
    <source>
        <dbReference type="ARBA" id="ARBA00047384"/>
    </source>
</evidence>
<evidence type="ECO:0000256" key="2">
    <source>
        <dbReference type="ARBA" id="ARBA00011925"/>
    </source>
</evidence>
<comment type="caution">
    <text evidence="16">The sequence shown here is derived from an EMBL/GenBank/DDBJ whole genome shotgun (WGS) entry which is preliminary data.</text>
</comment>
<dbReference type="Pfam" id="PF21137">
    <property type="entry name" value="ANM3_C2H2_Zf"/>
    <property type="match status" value="1"/>
</dbReference>
<keyword evidence="4 12" id="KW-0489">Methyltransferase</keyword>
<gene>
    <name evidence="16" type="ORF">B4U80_06822</name>
</gene>
<dbReference type="CDD" id="cd02440">
    <property type="entry name" value="AdoMet_MTases"/>
    <property type="match status" value="1"/>
</dbReference>
<dbReference type="Pfam" id="PF22528">
    <property type="entry name" value="PRMT_C"/>
    <property type="match status" value="1"/>
</dbReference>
<dbReference type="AlphaFoldDB" id="A0A443SAI1"/>
<dbReference type="GO" id="GO:0008270">
    <property type="term" value="F:zinc ion binding"/>
    <property type="evidence" value="ECO:0007669"/>
    <property type="project" value="UniProtKB-KW"/>
</dbReference>
<dbReference type="FunFam" id="3.40.50.150:FF:000003">
    <property type="entry name" value="Blast:Protein arginine N-methyltransferase 1"/>
    <property type="match status" value="1"/>
</dbReference>
<evidence type="ECO:0000256" key="12">
    <source>
        <dbReference type="PROSITE-ProRule" id="PRU01015"/>
    </source>
</evidence>
<protein>
    <recommendedName>
        <fullName evidence="2">type I protein arginine methyltransferase</fullName>
        <ecNumber evidence="2">2.1.1.319</ecNumber>
    </recommendedName>
</protein>
<evidence type="ECO:0000256" key="9">
    <source>
        <dbReference type="ARBA" id="ARBA00022833"/>
    </source>
</evidence>
<feature type="domain" description="Protein arginine N-methyltransferase 3-like C2H2 zinc finger" evidence="14">
    <location>
        <begin position="73"/>
        <end position="117"/>
    </location>
</feature>
<evidence type="ECO:0000256" key="6">
    <source>
        <dbReference type="ARBA" id="ARBA00022691"/>
    </source>
</evidence>
<dbReference type="PROSITE" id="PS51678">
    <property type="entry name" value="SAM_MT_PRMT"/>
    <property type="match status" value="1"/>
</dbReference>